<dbReference type="Proteomes" id="UP000238007">
    <property type="component" value="Unassembled WGS sequence"/>
</dbReference>
<dbReference type="EMBL" id="PVTP01000002">
    <property type="protein sequence ID" value="PRY79786.1"/>
    <property type="molecule type" value="Genomic_DNA"/>
</dbReference>
<sequence>MMAGIGHNSGRVDEPGHSWRKHVWTKARKNLMPTLPIEVVRLRVRRATQLGLPYKTYAGIRASTGHDLIGFLFSNNALQVMRDGQPMPIARADKLGDLIAAQRIGLAHIPVTPTHLTSFPEIDRAYAAPRFDGTWTDMRDHLQVVIKSGKQPADRFVLVGDTGFERDWSEAAKLAGYLPADAFFIGRVG</sequence>
<dbReference type="AlphaFoldDB" id="A0A2T0W3T1"/>
<name>A0A2T0W3T1_9RHOB</name>
<comment type="caution">
    <text evidence="1">The sequence shown here is derived from an EMBL/GenBank/DDBJ whole genome shotgun (WGS) entry which is preliminary data.</text>
</comment>
<accession>A0A2T0W3T1</accession>
<dbReference type="RefSeq" id="WP_243394413.1">
    <property type="nucleotide sequence ID" value="NZ_PVTP01000002.1"/>
</dbReference>
<proteinExistence type="predicted"/>
<protein>
    <submittedName>
        <fullName evidence="1">Uncharacterized protein</fullName>
    </submittedName>
</protein>
<organism evidence="1 2">
    <name type="scientific">Yoonia maritima</name>
    <dbReference type="NCBI Taxonomy" id="1435347"/>
    <lineage>
        <taxon>Bacteria</taxon>
        <taxon>Pseudomonadati</taxon>
        <taxon>Pseudomonadota</taxon>
        <taxon>Alphaproteobacteria</taxon>
        <taxon>Rhodobacterales</taxon>
        <taxon>Paracoccaceae</taxon>
        <taxon>Yoonia</taxon>
    </lineage>
</organism>
<evidence type="ECO:0000313" key="1">
    <source>
        <dbReference type="EMBL" id="PRY79786.1"/>
    </source>
</evidence>
<reference evidence="1 2" key="1">
    <citation type="submission" date="2018-03" db="EMBL/GenBank/DDBJ databases">
        <title>Genomic Encyclopedia of Archaeal and Bacterial Type Strains, Phase II (KMG-II): from individual species to whole genera.</title>
        <authorList>
            <person name="Goeker M."/>
        </authorList>
    </citation>
    <scope>NUCLEOTIDE SEQUENCE [LARGE SCALE GENOMIC DNA]</scope>
    <source>
        <strain evidence="1 2">DSM 101533</strain>
    </source>
</reference>
<keyword evidence="2" id="KW-1185">Reference proteome</keyword>
<evidence type="ECO:0000313" key="2">
    <source>
        <dbReference type="Proteomes" id="UP000238007"/>
    </source>
</evidence>
<gene>
    <name evidence="1" type="ORF">CLV80_102434</name>
</gene>